<feature type="region of interest" description="Disordered" evidence="1">
    <location>
        <begin position="1"/>
        <end position="24"/>
    </location>
</feature>
<evidence type="ECO:0000256" key="1">
    <source>
        <dbReference type="SAM" id="MobiDB-lite"/>
    </source>
</evidence>
<dbReference type="NCBIfam" id="NF046117">
    <property type="entry name" value="SCO4848_fam"/>
    <property type="match status" value="1"/>
</dbReference>
<feature type="transmembrane region" description="Helical" evidence="2">
    <location>
        <begin position="113"/>
        <end position="131"/>
    </location>
</feature>
<reference evidence="3" key="2">
    <citation type="submission" date="2020-09" db="EMBL/GenBank/DDBJ databases">
        <authorList>
            <person name="Sun Q."/>
            <person name="Ohkuma M."/>
        </authorList>
    </citation>
    <scope>NUCLEOTIDE SEQUENCE</scope>
    <source>
        <strain evidence="3">JCM 4654</strain>
    </source>
</reference>
<sequence length="151" mass="15964">MRSLGSTGTPPARFTWVPGRPRRAPPTADIRAGGVADGLVFGAGAARAAGAVSETDNRAAEVTTRGRLTVFWGADTVGKVPAPRGEVPSPLPPRTRSGARASDTGRMKLSRPLSWFLLAFGVWSWIIWVTFVKNLVKDGSGLAFDHGRPTA</sequence>
<dbReference type="EMBL" id="BMVF01000018">
    <property type="protein sequence ID" value="GHD94623.1"/>
    <property type="molecule type" value="Genomic_DNA"/>
</dbReference>
<protein>
    <submittedName>
        <fullName evidence="3">Uncharacterized protein</fullName>
    </submittedName>
</protein>
<feature type="region of interest" description="Disordered" evidence="1">
    <location>
        <begin position="79"/>
        <end position="104"/>
    </location>
</feature>
<name>A0A918Y8H6_9ACTN</name>
<organism evidence="3 4">
    <name type="scientific">Streptomyces naganishii JCM 4654</name>
    <dbReference type="NCBI Taxonomy" id="1306179"/>
    <lineage>
        <taxon>Bacteria</taxon>
        <taxon>Bacillati</taxon>
        <taxon>Actinomycetota</taxon>
        <taxon>Actinomycetes</taxon>
        <taxon>Kitasatosporales</taxon>
        <taxon>Streptomycetaceae</taxon>
        <taxon>Streptomyces</taxon>
    </lineage>
</organism>
<dbReference type="InterPro" id="IPR058061">
    <property type="entry name" value="SCO4848-like"/>
</dbReference>
<dbReference type="Pfam" id="PF26606">
    <property type="entry name" value="SCO4848"/>
    <property type="match status" value="1"/>
</dbReference>
<comment type="caution">
    <text evidence="3">The sequence shown here is derived from an EMBL/GenBank/DDBJ whole genome shotgun (WGS) entry which is preliminary data.</text>
</comment>
<dbReference type="AlphaFoldDB" id="A0A918Y8H6"/>
<reference evidence="3" key="1">
    <citation type="journal article" date="2014" name="Int. J. Syst. Evol. Microbiol.">
        <title>Complete genome sequence of Corynebacterium casei LMG S-19264T (=DSM 44701T), isolated from a smear-ripened cheese.</title>
        <authorList>
            <consortium name="US DOE Joint Genome Institute (JGI-PGF)"/>
            <person name="Walter F."/>
            <person name="Albersmeier A."/>
            <person name="Kalinowski J."/>
            <person name="Ruckert C."/>
        </authorList>
    </citation>
    <scope>NUCLEOTIDE SEQUENCE</scope>
    <source>
        <strain evidence="3">JCM 4654</strain>
    </source>
</reference>
<evidence type="ECO:0000313" key="4">
    <source>
        <dbReference type="Proteomes" id="UP000608955"/>
    </source>
</evidence>
<keyword evidence="2" id="KW-0472">Membrane</keyword>
<keyword evidence="2" id="KW-0812">Transmembrane</keyword>
<evidence type="ECO:0000313" key="3">
    <source>
        <dbReference type="EMBL" id="GHD94623.1"/>
    </source>
</evidence>
<keyword evidence="4" id="KW-1185">Reference proteome</keyword>
<evidence type="ECO:0000256" key="2">
    <source>
        <dbReference type="SAM" id="Phobius"/>
    </source>
</evidence>
<keyword evidence="2" id="KW-1133">Transmembrane helix</keyword>
<accession>A0A918Y8H6</accession>
<proteinExistence type="predicted"/>
<gene>
    <name evidence="3" type="ORF">GCM10010508_56190</name>
</gene>
<dbReference type="Proteomes" id="UP000608955">
    <property type="component" value="Unassembled WGS sequence"/>
</dbReference>